<evidence type="ECO:0000313" key="1">
    <source>
        <dbReference type="EMBL" id="KAJ1879986.1"/>
    </source>
</evidence>
<gene>
    <name evidence="1" type="ORF">LPJ66_011580</name>
</gene>
<reference evidence="1" key="1">
    <citation type="submission" date="2022-07" db="EMBL/GenBank/DDBJ databases">
        <title>Phylogenomic reconstructions and comparative analyses of Kickxellomycotina fungi.</title>
        <authorList>
            <person name="Reynolds N.K."/>
            <person name="Stajich J.E."/>
            <person name="Barry K."/>
            <person name="Grigoriev I.V."/>
            <person name="Crous P."/>
            <person name="Smith M.E."/>
        </authorList>
    </citation>
    <scope>NUCLEOTIDE SEQUENCE</scope>
    <source>
        <strain evidence="1">Benny 63K</strain>
    </source>
</reference>
<accession>A0ACC1HZS9</accession>
<keyword evidence="2" id="KW-1185">Reference proteome</keyword>
<organism evidence="1 2">
    <name type="scientific">Kickxella alabastrina</name>
    <dbReference type="NCBI Taxonomy" id="61397"/>
    <lineage>
        <taxon>Eukaryota</taxon>
        <taxon>Fungi</taxon>
        <taxon>Fungi incertae sedis</taxon>
        <taxon>Zoopagomycota</taxon>
        <taxon>Kickxellomycotina</taxon>
        <taxon>Kickxellomycetes</taxon>
        <taxon>Kickxellales</taxon>
        <taxon>Kickxellaceae</taxon>
        <taxon>Kickxella</taxon>
    </lineage>
</organism>
<proteinExistence type="predicted"/>
<name>A0ACC1HZS9_9FUNG</name>
<dbReference type="Proteomes" id="UP001150581">
    <property type="component" value="Unassembled WGS sequence"/>
</dbReference>
<dbReference type="EMBL" id="JANBPG010003619">
    <property type="protein sequence ID" value="KAJ1879986.1"/>
    <property type="molecule type" value="Genomic_DNA"/>
</dbReference>
<evidence type="ECO:0000313" key="2">
    <source>
        <dbReference type="Proteomes" id="UP001150581"/>
    </source>
</evidence>
<comment type="caution">
    <text evidence="1">The sequence shown here is derived from an EMBL/GenBank/DDBJ whole genome shotgun (WGS) entry which is preliminary data.</text>
</comment>
<feature type="non-terminal residue" evidence="1">
    <location>
        <position position="1"/>
    </location>
</feature>
<protein>
    <submittedName>
        <fullName evidence="1">Uncharacterized protein</fullName>
    </submittedName>
</protein>
<sequence length="129" mass="13753">PRPPPLPDSALNNARSQFVFQPPGFNSPATAQLYPQQSLASQAMLPFGPTLGGLNIAVNRGKGKGRDRDMPPTEHGDAPPTDRLALSSLPLVASTEMGNSMDMSMNAGRMAPQTGVFSIVNQLYEQHLP</sequence>